<feature type="compositionally biased region" description="Low complexity" evidence="1">
    <location>
        <begin position="206"/>
        <end position="218"/>
    </location>
</feature>
<feature type="region of interest" description="Disordered" evidence="1">
    <location>
        <begin position="1"/>
        <end position="231"/>
    </location>
</feature>
<dbReference type="OrthoDB" id="5404004at2759"/>
<dbReference type="EMBL" id="VFLP01000005">
    <property type="protein sequence ID" value="TRX97592.1"/>
    <property type="molecule type" value="Genomic_DNA"/>
</dbReference>
<sequence>MFKLVSRSRSLMEGKGIGRRAGAKASVTHVPDEPLRGGPETVSDKTLRTRPSYNDYATPVDASQNADQYVSRPLPATPTSKAKMADRPSTSGGPGSSKTAENDFKFDKRMSRDDFYLGSRAYGGTRSGPSASSRAQPPTPDTSPRTAPVQRLRSATTTAWEPTSNSTKELHNGDIGMALGSPTHPPNSTDTWNSQNVTRPSKDSHPVASPPASRSSSVDTFDMPVSRKPTGRWKLFGLFGRKQSNQSIPAVSISDPNGLYGTNRPEEIAAASQASLSSRPKSPSRSNTTTSRKAPRHKPIVVRSQTMPLGVKADAYEKPKGTERRGDGDFGRIPIALDTGVKSNPAAKPSLLNVEIPDVRLERYSVMFNGVLNSNPSLLSRRQANVQKLKSVEDVVERAEYQVATRRETSPQPVTRSSGLALFPSSRQGQNLMPQRPSPRLRSNTSPALLPSPSRATFHRKTPSPQRPSIVETPSVRHSRHPSPHHHEKPGIAVTTDSYAPEREASPSPREFSNDQSHLILDSPTDVEPGDEDEDTTIPWQAWKPTNYQPPPEPKWQMISPSQKTPSTASSYASSQRKRSPSLASSSRTHLTQPSEDLDDISHHPDGKMMTPVEISIARQISISRQQRNMLLQPLRTGNAMPPPPPPPPLLLPSVSVSPGSSSSSGRKQSTSSHAASPASASRMPPAVVAVGEPGRIAETKTSTPTLVHPPDLLDPHNIALLAQHRRSERIVLEDA</sequence>
<proteinExistence type="predicted"/>
<feature type="compositionally biased region" description="Basic residues" evidence="1">
    <location>
        <begin position="477"/>
        <end position="488"/>
    </location>
</feature>
<feature type="compositionally biased region" description="Polar residues" evidence="1">
    <location>
        <begin position="127"/>
        <end position="136"/>
    </location>
</feature>
<evidence type="ECO:0000313" key="2">
    <source>
        <dbReference type="EMBL" id="TRX97592.1"/>
    </source>
</evidence>
<feature type="region of interest" description="Disordered" evidence="1">
    <location>
        <begin position="270"/>
        <end position="296"/>
    </location>
</feature>
<gene>
    <name evidence="2" type="ORF">FHL15_001347</name>
</gene>
<feature type="compositionally biased region" description="Low complexity" evidence="1">
    <location>
        <begin position="652"/>
        <end position="691"/>
    </location>
</feature>
<feature type="compositionally biased region" description="Basic and acidic residues" evidence="1">
    <location>
        <begin position="100"/>
        <end position="115"/>
    </location>
</feature>
<dbReference type="Proteomes" id="UP000319160">
    <property type="component" value="Unassembled WGS sequence"/>
</dbReference>
<feature type="region of interest" description="Disordered" evidence="1">
    <location>
        <begin position="635"/>
        <end position="713"/>
    </location>
</feature>
<feature type="compositionally biased region" description="Polar residues" evidence="1">
    <location>
        <begin position="153"/>
        <end position="167"/>
    </location>
</feature>
<comment type="caution">
    <text evidence="2">The sequence shown here is derived from an EMBL/GenBank/DDBJ whole genome shotgun (WGS) entry which is preliminary data.</text>
</comment>
<accession>A0A553IBM5</accession>
<dbReference type="STRING" id="2512241.A0A553IBM5"/>
<dbReference type="AlphaFoldDB" id="A0A553IBM5"/>
<organism evidence="2 3">
    <name type="scientific">Xylaria flabelliformis</name>
    <dbReference type="NCBI Taxonomy" id="2512241"/>
    <lineage>
        <taxon>Eukaryota</taxon>
        <taxon>Fungi</taxon>
        <taxon>Dikarya</taxon>
        <taxon>Ascomycota</taxon>
        <taxon>Pezizomycotina</taxon>
        <taxon>Sordariomycetes</taxon>
        <taxon>Xylariomycetidae</taxon>
        <taxon>Xylariales</taxon>
        <taxon>Xylariaceae</taxon>
        <taxon>Xylaria</taxon>
    </lineage>
</organism>
<reference evidence="3" key="1">
    <citation type="submission" date="2019-06" db="EMBL/GenBank/DDBJ databases">
        <title>Draft genome sequence of the griseofulvin-producing fungus Xylaria cubensis strain G536.</title>
        <authorList>
            <person name="Mead M.E."/>
            <person name="Raja H.A."/>
            <person name="Steenwyk J.L."/>
            <person name="Knowles S.L."/>
            <person name="Oberlies N.H."/>
            <person name="Rokas A."/>
        </authorList>
    </citation>
    <scope>NUCLEOTIDE SEQUENCE [LARGE SCALE GENOMIC DNA]</scope>
    <source>
        <strain evidence="3">G536</strain>
    </source>
</reference>
<feature type="region of interest" description="Disordered" evidence="1">
    <location>
        <begin position="402"/>
        <end position="608"/>
    </location>
</feature>
<keyword evidence="3" id="KW-1185">Reference proteome</keyword>
<feature type="compositionally biased region" description="Pro residues" evidence="1">
    <location>
        <begin position="641"/>
        <end position="651"/>
    </location>
</feature>
<protein>
    <submittedName>
        <fullName evidence="2">Uncharacterized protein</fullName>
    </submittedName>
</protein>
<evidence type="ECO:0000313" key="3">
    <source>
        <dbReference type="Proteomes" id="UP000319160"/>
    </source>
</evidence>
<name>A0A553IBM5_9PEZI</name>
<evidence type="ECO:0000256" key="1">
    <source>
        <dbReference type="SAM" id="MobiDB-lite"/>
    </source>
</evidence>
<feature type="compositionally biased region" description="Polar residues" evidence="1">
    <location>
        <begin position="582"/>
        <end position="595"/>
    </location>
</feature>
<feature type="compositionally biased region" description="Polar residues" evidence="1">
    <location>
        <begin position="559"/>
        <end position="575"/>
    </location>
</feature>
<feature type="compositionally biased region" description="Polar residues" evidence="1">
    <location>
        <begin position="186"/>
        <end position="199"/>
    </location>
</feature>
<feature type="compositionally biased region" description="Low complexity" evidence="1">
    <location>
        <begin position="275"/>
        <end position="292"/>
    </location>
</feature>